<comment type="caution">
    <text evidence="4">The sequence shown here is derived from an EMBL/GenBank/DDBJ whole genome shotgun (WGS) entry which is preliminary data.</text>
</comment>
<reference evidence="4" key="1">
    <citation type="submission" date="2020-04" db="EMBL/GenBank/DDBJ databases">
        <title>Deep metagenomics examines the oral microbiome during advanced dental caries in children, revealing novel taxa and co-occurrences with host molecules.</title>
        <authorList>
            <person name="Baker J.L."/>
            <person name="Morton J.T."/>
            <person name="Dinis M."/>
            <person name="Alvarez R."/>
            <person name="Tran N.C."/>
            <person name="Knight R."/>
            <person name="Edlund A."/>
        </authorList>
    </citation>
    <scope>NUCLEOTIDE SEQUENCE</scope>
    <source>
        <strain evidence="4">JCVI_32_bin.14</strain>
    </source>
</reference>
<gene>
    <name evidence="4" type="ORF">HXL70_07575</name>
</gene>
<dbReference type="GO" id="GO:0008171">
    <property type="term" value="F:O-methyltransferase activity"/>
    <property type="evidence" value="ECO:0007669"/>
    <property type="project" value="InterPro"/>
</dbReference>
<dbReference type="InterPro" id="IPR029063">
    <property type="entry name" value="SAM-dependent_MTases_sf"/>
</dbReference>
<protein>
    <submittedName>
        <fullName evidence="4">O-methyltransferase</fullName>
    </submittedName>
</protein>
<dbReference type="PROSITE" id="PS51682">
    <property type="entry name" value="SAM_OMT_I"/>
    <property type="match status" value="1"/>
</dbReference>
<dbReference type="AlphaFoldDB" id="A0A930BB61"/>
<accession>A0A930BB61</accession>
<organism evidence="4 5">
    <name type="scientific">Dialister invisus</name>
    <dbReference type="NCBI Taxonomy" id="218538"/>
    <lineage>
        <taxon>Bacteria</taxon>
        <taxon>Bacillati</taxon>
        <taxon>Bacillota</taxon>
        <taxon>Negativicutes</taxon>
        <taxon>Veillonellales</taxon>
        <taxon>Veillonellaceae</taxon>
        <taxon>Dialister</taxon>
    </lineage>
</organism>
<evidence type="ECO:0000256" key="2">
    <source>
        <dbReference type="ARBA" id="ARBA00022679"/>
    </source>
</evidence>
<dbReference type="GO" id="GO:0032259">
    <property type="term" value="P:methylation"/>
    <property type="evidence" value="ECO:0007669"/>
    <property type="project" value="UniProtKB-KW"/>
</dbReference>
<evidence type="ECO:0000256" key="3">
    <source>
        <dbReference type="ARBA" id="ARBA00022691"/>
    </source>
</evidence>
<sequence>MGQTTDTAMIADLRKELEREAEEENIPILRRAERKLLLEAAAAADPKKILEVGTAIGYSALLLAEHFPLAEIDTIEIDALRNERAVSVMQAAEFEQRVRCHLGDAGEVLPALAGPYDFVYLDGPKGQYLRYLKLIEPKLSGNAVIAADNVLFRGLVRSGDPVAHRYRTLVTRLREYLEYVEAHYDTVIHEEGDGLAVSRKIRK</sequence>
<name>A0A930BB61_9FIRM</name>
<dbReference type="Proteomes" id="UP000757890">
    <property type="component" value="Unassembled WGS sequence"/>
</dbReference>
<proteinExistence type="predicted"/>
<keyword evidence="3" id="KW-0949">S-adenosyl-L-methionine</keyword>
<dbReference type="PANTHER" id="PTHR43836">
    <property type="entry name" value="CATECHOL O-METHYLTRANSFERASE 1-RELATED"/>
    <property type="match status" value="1"/>
</dbReference>
<dbReference type="InterPro" id="IPR002935">
    <property type="entry name" value="SAM_O-MeTrfase"/>
</dbReference>
<dbReference type="EMBL" id="JABZMK010000064">
    <property type="protein sequence ID" value="MBF1129883.1"/>
    <property type="molecule type" value="Genomic_DNA"/>
</dbReference>
<evidence type="ECO:0000256" key="1">
    <source>
        <dbReference type="ARBA" id="ARBA00022603"/>
    </source>
</evidence>
<dbReference type="Pfam" id="PF01596">
    <property type="entry name" value="Methyltransf_3"/>
    <property type="match status" value="1"/>
</dbReference>
<evidence type="ECO:0000313" key="4">
    <source>
        <dbReference type="EMBL" id="MBF1129883.1"/>
    </source>
</evidence>
<dbReference type="PANTHER" id="PTHR43836:SF2">
    <property type="entry name" value="CATECHOL O-METHYLTRANSFERASE 1-RELATED"/>
    <property type="match status" value="1"/>
</dbReference>
<keyword evidence="1" id="KW-0489">Methyltransferase</keyword>
<dbReference type="Gene3D" id="3.40.50.150">
    <property type="entry name" value="Vaccinia Virus protein VP39"/>
    <property type="match status" value="1"/>
</dbReference>
<dbReference type="SUPFAM" id="SSF53335">
    <property type="entry name" value="S-adenosyl-L-methionine-dependent methyltransferases"/>
    <property type="match status" value="1"/>
</dbReference>
<dbReference type="CDD" id="cd02440">
    <property type="entry name" value="AdoMet_MTases"/>
    <property type="match status" value="1"/>
</dbReference>
<evidence type="ECO:0000313" key="5">
    <source>
        <dbReference type="Proteomes" id="UP000757890"/>
    </source>
</evidence>
<keyword evidence="2" id="KW-0808">Transferase</keyword>